<dbReference type="InterPro" id="IPR016169">
    <property type="entry name" value="FAD-bd_PCMH_sub2"/>
</dbReference>
<dbReference type="Pfam" id="PF00067">
    <property type="entry name" value="p450"/>
    <property type="match status" value="1"/>
</dbReference>
<dbReference type="InterPro" id="IPR016166">
    <property type="entry name" value="FAD-bd_PCMH"/>
</dbReference>
<dbReference type="PANTHER" id="PTHR46206">
    <property type="entry name" value="CYTOCHROME P450"/>
    <property type="match status" value="1"/>
</dbReference>
<keyword evidence="7" id="KW-0408">Iron</keyword>
<dbReference type="GO" id="GO:0005506">
    <property type="term" value="F:iron ion binding"/>
    <property type="evidence" value="ECO:0007669"/>
    <property type="project" value="InterPro"/>
</dbReference>
<evidence type="ECO:0000256" key="7">
    <source>
        <dbReference type="ARBA" id="ARBA00023004"/>
    </source>
</evidence>
<feature type="domain" description="FAD-binding PCMH-type" evidence="11">
    <location>
        <begin position="658"/>
        <end position="843"/>
    </location>
</feature>
<dbReference type="InterPro" id="IPR006094">
    <property type="entry name" value="Oxid_FAD_bind_N"/>
</dbReference>
<evidence type="ECO:0000313" key="12">
    <source>
        <dbReference type="EMBL" id="ROW07082.1"/>
    </source>
</evidence>
<comment type="subcellular location">
    <subcellularLocation>
        <location evidence="2">Membrane</location>
        <topology evidence="2">Single-pass membrane protein</topology>
    </subcellularLocation>
</comment>
<keyword evidence="10" id="KW-0472">Membrane</keyword>
<evidence type="ECO:0000256" key="1">
    <source>
        <dbReference type="ARBA" id="ARBA00001971"/>
    </source>
</evidence>
<feature type="region of interest" description="Disordered" evidence="9">
    <location>
        <begin position="306"/>
        <end position="337"/>
    </location>
</feature>
<dbReference type="GO" id="GO:0016705">
    <property type="term" value="F:oxidoreductase activity, acting on paired donors, with incorporation or reduction of molecular oxygen"/>
    <property type="evidence" value="ECO:0007669"/>
    <property type="project" value="InterPro"/>
</dbReference>
<evidence type="ECO:0000256" key="10">
    <source>
        <dbReference type="SAM" id="Phobius"/>
    </source>
</evidence>
<dbReference type="CDD" id="cd11041">
    <property type="entry name" value="CYP503A1-like"/>
    <property type="match status" value="1"/>
</dbReference>
<evidence type="ECO:0000256" key="5">
    <source>
        <dbReference type="ARBA" id="ARBA00022723"/>
    </source>
</evidence>
<evidence type="ECO:0000256" key="3">
    <source>
        <dbReference type="ARBA" id="ARBA00005466"/>
    </source>
</evidence>
<organism evidence="12 13">
    <name type="scientific">Cytospora leucostoma</name>
    <dbReference type="NCBI Taxonomy" id="1230097"/>
    <lineage>
        <taxon>Eukaryota</taxon>
        <taxon>Fungi</taxon>
        <taxon>Dikarya</taxon>
        <taxon>Ascomycota</taxon>
        <taxon>Pezizomycotina</taxon>
        <taxon>Sordariomycetes</taxon>
        <taxon>Sordariomycetidae</taxon>
        <taxon>Diaporthales</taxon>
        <taxon>Cytosporaceae</taxon>
        <taxon>Cytospora</taxon>
    </lineage>
</organism>
<dbReference type="EMBL" id="LKEB01000040">
    <property type="protein sequence ID" value="ROW07082.1"/>
    <property type="molecule type" value="Genomic_DNA"/>
</dbReference>
<evidence type="ECO:0000256" key="8">
    <source>
        <dbReference type="ARBA" id="ARBA00023033"/>
    </source>
</evidence>
<evidence type="ECO:0000256" key="4">
    <source>
        <dbReference type="ARBA" id="ARBA00010617"/>
    </source>
</evidence>
<dbReference type="InterPro" id="IPR001128">
    <property type="entry name" value="Cyt_P450"/>
</dbReference>
<dbReference type="InParanoid" id="A0A423WV19"/>
<dbReference type="AlphaFoldDB" id="A0A423WV19"/>
<dbReference type="GO" id="GO:0071949">
    <property type="term" value="F:FAD binding"/>
    <property type="evidence" value="ECO:0007669"/>
    <property type="project" value="InterPro"/>
</dbReference>
<dbReference type="SUPFAM" id="SSF48264">
    <property type="entry name" value="Cytochrome P450"/>
    <property type="match status" value="1"/>
</dbReference>
<gene>
    <name evidence="12" type="ORF">VPNG_06633</name>
</gene>
<protein>
    <recommendedName>
        <fullName evidence="11">FAD-binding PCMH-type domain-containing protein</fullName>
    </recommendedName>
</protein>
<evidence type="ECO:0000313" key="13">
    <source>
        <dbReference type="Proteomes" id="UP000285146"/>
    </source>
</evidence>
<sequence>MSQWLSEQYSTLREQVSAAGRALGPLRLTKVQLLRLFIRKTLHDLRLHLYDVKDTYIGTKPVAWVTLIALIAGTIFIVTRQVRRFSSAGRRPKLPTVQMHKGWDYPTLLEQAAKKYPDSPYIITYSGYEYVVFPSSAFDEIRRLNASRASMLDWFTQVFWQGWHFLGTDNSARYHMVGIDLARALPSRIWMRQDHACAAFEAVLGPSGSNKEWTPVSLWGTVQKVVSIMNATGLLGPQLGVDPRWVKATQRLHTAIMVGIVGSHITPRVLRPLVAPIVFLPAKIVDWHMATLLRPMVKRELEEFRAKGHPEKKTPVNGIISSTTTSRRENDDNNGVQQSVNEKFPLTAWLLDRYRSPDGALKHLLRDYIVIAFEAATTSAGMLYFLLAELATRPELVQELREELKQNMDQKGHLPLSYLAELRKMDSFMLESARVTGSSHLALFRRVQKPLRLSIGPELPRGTLICVDAYHAAKSQTKYEDAATLDPLRFYRMRQQPGHEDMHQFTTPGPDNTIWGGGTQACPGRPFASITIKIVLAHLLLHYDVQLLPDGVTALIVGSTLGYGSGVHCLGLDSLSRLNATLDGRVQQARPLAYPCFEDPGGAECETIQDGLLNEYVRASTYNGFMNMQGEACSADPDDQCLLDPETLAAPTNASCGQGTVSPYYVAVRDEVDVQAVFEYARQPDAAILTIKNTGVDHNMRSSRRGSLAIWTHELQTKVFHSSFLPTGSSNSDDNTTAITLGTGVSASDGLIFAHQYGHIIAVANDARPAIGGGWALNGGHGVLASAHGLGADNLLQVTIVTPDGQIRTANRYKDQDLFWALRGAGGGAFGVVLNVTIRAYADSQVTKAMFAFPGTSESMRGYANLLAENLPDWALLGWGGASDANLSVLSNSLIHNTSEAAAQLATAVNYVEAQEGGSVSFQVYPSFYEYFIDVINGTLAKSEPISTTVLYTNRVVPVSVVKNATARAALVDAVLNISTTGLTYGILANMPLLYGSVTPDPGTSLHPAWYQGGVYLVAYAGWESTTALSERKEAVSLLQNATALLNSVAPEGATYSNEADPWMEGWAQAFWGDNYAKLIAVKASVDPDGLLSCWHCVGWDKYVTDTCISGLAS</sequence>
<dbReference type="GO" id="GO:0020037">
    <property type="term" value="F:heme binding"/>
    <property type="evidence" value="ECO:0007669"/>
    <property type="project" value="InterPro"/>
</dbReference>
<dbReference type="GO" id="GO:0004497">
    <property type="term" value="F:monooxygenase activity"/>
    <property type="evidence" value="ECO:0007669"/>
    <property type="project" value="UniProtKB-KW"/>
</dbReference>
<keyword evidence="13" id="KW-1185">Reference proteome</keyword>
<dbReference type="Proteomes" id="UP000285146">
    <property type="component" value="Unassembled WGS sequence"/>
</dbReference>
<dbReference type="OrthoDB" id="1844152at2759"/>
<comment type="similarity">
    <text evidence="3">Belongs to the oxygen-dependent FAD-linked oxidoreductase family.</text>
</comment>
<dbReference type="SUPFAM" id="SSF56176">
    <property type="entry name" value="FAD-binding/transporter-associated domain-like"/>
    <property type="match status" value="1"/>
</dbReference>
<evidence type="ECO:0000256" key="9">
    <source>
        <dbReference type="SAM" id="MobiDB-lite"/>
    </source>
</evidence>
<keyword evidence="10" id="KW-1133">Transmembrane helix</keyword>
<evidence type="ECO:0000256" key="6">
    <source>
        <dbReference type="ARBA" id="ARBA00023002"/>
    </source>
</evidence>
<dbReference type="InterPro" id="IPR012951">
    <property type="entry name" value="BBE"/>
</dbReference>
<dbReference type="Pfam" id="PF08031">
    <property type="entry name" value="BBE"/>
    <property type="match status" value="1"/>
</dbReference>
<feature type="transmembrane region" description="Helical" evidence="10">
    <location>
        <begin position="62"/>
        <end position="82"/>
    </location>
</feature>
<comment type="similarity">
    <text evidence="4">Belongs to the cytochrome P450 family.</text>
</comment>
<dbReference type="GO" id="GO:0016020">
    <property type="term" value="C:membrane"/>
    <property type="evidence" value="ECO:0007669"/>
    <property type="project" value="UniProtKB-SubCell"/>
</dbReference>
<dbReference type="Pfam" id="PF01565">
    <property type="entry name" value="FAD_binding_4"/>
    <property type="match status" value="1"/>
</dbReference>
<dbReference type="PROSITE" id="PS51387">
    <property type="entry name" value="FAD_PCMH"/>
    <property type="match status" value="1"/>
</dbReference>
<evidence type="ECO:0000256" key="2">
    <source>
        <dbReference type="ARBA" id="ARBA00004167"/>
    </source>
</evidence>
<name>A0A423WV19_9PEZI</name>
<dbReference type="STRING" id="1230097.A0A423WV19"/>
<comment type="caution">
    <text evidence="12">The sequence shown here is derived from an EMBL/GenBank/DDBJ whole genome shotgun (WGS) entry which is preliminary data.</text>
</comment>
<comment type="cofactor">
    <cofactor evidence="1">
        <name>heme</name>
        <dbReference type="ChEBI" id="CHEBI:30413"/>
    </cofactor>
</comment>
<dbReference type="InterPro" id="IPR036318">
    <property type="entry name" value="FAD-bd_PCMH-like_sf"/>
</dbReference>
<dbReference type="InterPro" id="IPR036396">
    <property type="entry name" value="Cyt_P450_sf"/>
</dbReference>
<proteinExistence type="inferred from homology"/>
<evidence type="ECO:0000259" key="11">
    <source>
        <dbReference type="PROSITE" id="PS51387"/>
    </source>
</evidence>
<keyword evidence="10" id="KW-0812">Transmembrane</keyword>
<reference evidence="12 13" key="1">
    <citation type="submission" date="2015-09" db="EMBL/GenBank/DDBJ databases">
        <title>Host preference determinants of Valsa canker pathogens revealed by comparative genomics.</title>
        <authorList>
            <person name="Yin Z."/>
            <person name="Huang L."/>
        </authorList>
    </citation>
    <scope>NUCLEOTIDE SEQUENCE [LARGE SCALE GENOMIC DNA]</scope>
    <source>
        <strain evidence="12 13">SXYLt</strain>
    </source>
</reference>
<accession>A0A423WV19</accession>
<dbReference type="PANTHER" id="PTHR46206:SF6">
    <property type="entry name" value="CYTOCHROME P450 MONOOXYGENASE AN1598-RELATED"/>
    <property type="match status" value="1"/>
</dbReference>
<dbReference type="Gene3D" id="1.10.630.10">
    <property type="entry name" value="Cytochrome P450"/>
    <property type="match status" value="1"/>
</dbReference>
<keyword evidence="5" id="KW-0479">Metal-binding</keyword>
<keyword evidence="8" id="KW-0503">Monooxygenase</keyword>
<keyword evidence="6" id="KW-0560">Oxidoreductase</keyword>
<dbReference type="Gene3D" id="3.30.465.10">
    <property type="match status" value="1"/>
</dbReference>